<dbReference type="PANTHER" id="PTHR10134">
    <property type="entry name" value="CYTOCHROME B-C1 COMPLEX SUBUNIT RIESKE, MITOCHONDRIAL"/>
    <property type="match status" value="1"/>
</dbReference>
<comment type="caution">
    <text evidence="12">The sequence shown here is derived from an EMBL/GenBank/DDBJ whole genome shotgun (WGS) entry which is preliminary data.</text>
</comment>
<dbReference type="Pfam" id="PF00355">
    <property type="entry name" value="Rieske"/>
    <property type="match status" value="1"/>
</dbReference>
<dbReference type="SUPFAM" id="SSF50022">
    <property type="entry name" value="ISP domain"/>
    <property type="match status" value="1"/>
</dbReference>
<dbReference type="InterPro" id="IPR017941">
    <property type="entry name" value="Rieske_2Fe-2S"/>
</dbReference>
<organism evidence="12 13">
    <name type="scientific">Micrococcus cohnii</name>
    <dbReference type="NCBI Taxonomy" id="993416"/>
    <lineage>
        <taxon>Bacteria</taxon>
        <taxon>Bacillati</taxon>
        <taxon>Actinomycetota</taxon>
        <taxon>Actinomycetes</taxon>
        <taxon>Micrococcales</taxon>
        <taxon>Micrococcaceae</taxon>
        <taxon>Micrococcus</taxon>
    </lineage>
</organism>
<comment type="cofactor">
    <cofactor evidence="9">
        <name>[2Fe-2S] cluster</name>
        <dbReference type="ChEBI" id="CHEBI:190135"/>
    </cofactor>
</comment>
<keyword evidence="5" id="KW-0408">Iron</keyword>
<dbReference type="InterPro" id="IPR005805">
    <property type="entry name" value="Rieske_Fe-S_prot_C"/>
</dbReference>
<feature type="domain" description="Rieske" evidence="11">
    <location>
        <begin position="74"/>
        <end position="171"/>
    </location>
</feature>
<keyword evidence="3" id="KW-0001">2Fe-2S</keyword>
<dbReference type="GO" id="GO:0004497">
    <property type="term" value="F:monooxygenase activity"/>
    <property type="evidence" value="ECO:0007669"/>
    <property type="project" value="UniProtKB-ARBA"/>
</dbReference>
<evidence type="ECO:0000259" key="11">
    <source>
        <dbReference type="PROSITE" id="PS51296"/>
    </source>
</evidence>
<sequence length="173" mass="17808">MTSDSRSEKVPAASPESVAEAHACAQDCSPRRSVLRGSAAVAAAGAGTLALSGCTQQLKDDASAAHHYDGADPTPVLKAAELPVGESTSVEVDGRTLLMHRVSEGEVVAFSNSCTHQGCAVAVGKREGQTTFACPCHGSHFDVETGKPYGGPARKPLMDFEASVDGEDIVVKL</sequence>
<keyword evidence="6" id="KW-0411">Iron-sulfur</keyword>
<keyword evidence="4" id="KW-0479">Metal-binding</keyword>
<gene>
    <name evidence="12" type="ORF">HDA30_000878</name>
</gene>
<dbReference type="GO" id="GO:0051537">
    <property type="term" value="F:2 iron, 2 sulfur cluster binding"/>
    <property type="evidence" value="ECO:0007669"/>
    <property type="project" value="UniProtKB-KW"/>
</dbReference>
<protein>
    <recommendedName>
        <fullName evidence="2">Cytochrome bc1 complex Rieske iron-sulfur subunit</fullName>
    </recommendedName>
    <alternativeName>
        <fullName evidence="8">Cytochrome bc1 reductase complex subunit QcrA</fullName>
    </alternativeName>
</protein>
<dbReference type="InterPro" id="IPR014349">
    <property type="entry name" value="Rieske_Fe-S_prot"/>
</dbReference>
<reference evidence="12 13" key="1">
    <citation type="submission" date="2020-08" db="EMBL/GenBank/DDBJ databases">
        <title>Sequencing the genomes of 1000 actinobacteria strains.</title>
        <authorList>
            <person name="Klenk H.-P."/>
        </authorList>
    </citation>
    <scope>NUCLEOTIDE SEQUENCE [LARGE SCALE GENOMIC DNA]</scope>
    <source>
        <strain evidence="12 13">DSM 23974</strain>
    </source>
</reference>
<evidence type="ECO:0000256" key="6">
    <source>
        <dbReference type="ARBA" id="ARBA00023014"/>
    </source>
</evidence>
<proteinExistence type="predicted"/>
<dbReference type="PRINTS" id="PR00162">
    <property type="entry name" value="RIESKE"/>
</dbReference>
<dbReference type="InterPro" id="IPR036922">
    <property type="entry name" value="Rieske_2Fe-2S_sf"/>
</dbReference>
<dbReference type="RefSeq" id="WP_158496008.1">
    <property type="nucleotide sequence ID" value="NZ_JACHNA010000001.1"/>
</dbReference>
<feature type="region of interest" description="Disordered" evidence="10">
    <location>
        <begin position="1"/>
        <end position="22"/>
    </location>
</feature>
<dbReference type="PROSITE" id="PS51296">
    <property type="entry name" value="RIESKE"/>
    <property type="match status" value="1"/>
</dbReference>
<evidence type="ECO:0000256" key="5">
    <source>
        <dbReference type="ARBA" id="ARBA00023004"/>
    </source>
</evidence>
<dbReference type="Proteomes" id="UP000540191">
    <property type="component" value="Unassembled WGS sequence"/>
</dbReference>
<name>A0A7W7GNI2_9MICC</name>
<evidence type="ECO:0000313" key="12">
    <source>
        <dbReference type="EMBL" id="MBB4735370.1"/>
    </source>
</evidence>
<dbReference type="GO" id="GO:0016705">
    <property type="term" value="F:oxidoreductase activity, acting on paired donors, with incorporation or reduction of molecular oxygen"/>
    <property type="evidence" value="ECO:0007669"/>
    <property type="project" value="UniProtKB-ARBA"/>
</dbReference>
<keyword evidence="13" id="KW-1185">Reference proteome</keyword>
<dbReference type="CDD" id="cd03467">
    <property type="entry name" value="Rieske"/>
    <property type="match status" value="1"/>
</dbReference>
<dbReference type="AlphaFoldDB" id="A0A7W7GNI2"/>
<evidence type="ECO:0000256" key="7">
    <source>
        <dbReference type="ARBA" id="ARBA00023157"/>
    </source>
</evidence>
<evidence type="ECO:0000256" key="4">
    <source>
        <dbReference type="ARBA" id="ARBA00022723"/>
    </source>
</evidence>
<dbReference type="Gene3D" id="2.102.10.10">
    <property type="entry name" value="Rieske [2Fe-2S] iron-sulphur domain"/>
    <property type="match status" value="1"/>
</dbReference>
<dbReference type="GO" id="GO:0016020">
    <property type="term" value="C:membrane"/>
    <property type="evidence" value="ECO:0007669"/>
    <property type="project" value="InterPro"/>
</dbReference>
<evidence type="ECO:0000313" key="13">
    <source>
        <dbReference type="Proteomes" id="UP000540191"/>
    </source>
</evidence>
<evidence type="ECO:0000256" key="8">
    <source>
        <dbReference type="ARBA" id="ARBA00029586"/>
    </source>
</evidence>
<evidence type="ECO:0000256" key="3">
    <source>
        <dbReference type="ARBA" id="ARBA00022714"/>
    </source>
</evidence>
<keyword evidence="7" id="KW-1015">Disulfide bond</keyword>
<evidence type="ECO:0000256" key="10">
    <source>
        <dbReference type="SAM" id="MobiDB-lite"/>
    </source>
</evidence>
<accession>A0A7W7GNI2</accession>
<comment type="function">
    <text evidence="1">Iron-sulfur subunit of the cytochrome bc1 complex, an essential component of the respiratory electron transport chain required for ATP synthesis. The bc1 complex catalyzes the oxidation of menaquinol and the reduction of cytochrome c in the respiratory chain. The bc1 complex operates through a Q-cycle mechanism that couples electron transfer to generation of the proton gradient that drives ATP synthesis.</text>
</comment>
<evidence type="ECO:0000256" key="9">
    <source>
        <dbReference type="ARBA" id="ARBA00034078"/>
    </source>
</evidence>
<evidence type="ECO:0000256" key="1">
    <source>
        <dbReference type="ARBA" id="ARBA00002494"/>
    </source>
</evidence>
<evidence type="ECO:0000256" key="2">
    <source>
        <dbReference type="ARBA" id="ARBA00015816"/>
    </source>
</evidence>
<dbReference type="EMBL" id="JACHNA010000001">
    <property type="protein sequence ID" value="MBB4735370.1"/>
    <property type="molecule type" value="Genomic_DNA"/>
</dbReference>
<dbReference type="GO" id="GO:0046872">
    <property type="term" value="F:metal ion binding"/>
    <property type="evidence" value="ECO:0007669"/>
    <property type="project" value="UniProtKB-KW"/>
</dbReference>